<dbReference type="InterPro" id="IPR023081">
    <property type="entry name" value="Cell_div_FtsB"/>
</dbReference>
<feature type="topological domain" description="Cytoplasmic" evidence="7">
    <location>
        <begin position="1"/>
        <end position="3"/>
    </location>
</feature>
<organism evidence="8 9">
    <name type="scientific">Halorhodospira neutriphila</name>
    <dbReference type="NCBI Taxonomy" id="168379"/>
    <lineage>
        <taxon>Bacteria</taxon>
        <taxon>Pseudomonadati</taxon>
        <taxon>Pseudomonadota</taxon>
        <taxon>Gammaproteobacteria</taxon>
        <taxon>Chromatiales</taxon>
        <taxon>Ectothiorhodospiraceae</taxon>
        <taxon>Halorhodospira</taxon>
    </lineage>
</organism>
<accession>A0ABS1E9I2</accession>
<evidence type="ECO:0000256" key="7">
    <source>
        <dbReference type="HAMAP-Rule" id="MF_00599"/>
    </source>
</evidence>
<dbReference type="PANTHER" id="PTHR37485">
    <property type="entry name" value="CELL DIVISION PROTEIN FTSB"/>
    <property type="match status" value="1"/>
</dbReference>
<comment type="subcellular location">
    <subcellularLocation>
        <location evidence="7">Cell inner membrane</location>
        <topology evidence="7">Single-pass type II membrane protein</topology>
    </subcellularLocation>
    <text evidence="7">Localizes to the division septum.</text>
</comment>
<proteinExistence type="inferred from homology"/>
<comment type="caution">
    <text evidence="8">The sequence shown here is derived from an EMBL/GenBank/DDBJ whole genome shotgun (WGS) entry which is preliminary data.</text>
</comment>
<comment type="function">
    <text evidence="7">Essential cell division protein. May link together the upstream cell division proteins, which are predominantly cytoplasmic, with the downstream cell division proteins, which are predominantly periplasmic.</text>
</comment>
<name>A0ABS1E9I2_9GAMM</name>
<keyword evidence="2 7" id="KW-0132">Cell division</keyword>
<keyword evidence="9" id="KW-1185">Reference proteome</keyword>
<evidence type="ECO:0000256" key="3">
    <source>
        <dbReference type="ARBA" id="ARBA00022692"/>
    </source>
</evidence>
<comment type="subunit">
    <text evidence="7">Part of a complex composed of FtsB, FtsL and FtsQ.</text>
</comment>
<keyword evidence="7" id="KW-0175">Coiled coil</keyword>
<keyword evidence="3 7" id="KW-0812">Transmembrane</keyword>
<evidence type="ECO:0000256" key="2">
    <source>
        <dbReference type="ARBA" id="ARBA00022618"/>
    </source>
</evidence>
<protein>
    <recommendedName>
        <fullName evidence="7">Cell division protein FtsB</fullName>
    </recommendedName>
</protein>
<feature type="coiled-coil region" evidence="7">
    <location>
        <begin position="29"/>
        <end position="63"/>
    </location>
</feature>
<reference evidence="8 9" key="1">
    <citation type="journal article" date="2020" name="Microorganisms">
        <title>Osmotic Adaptation and Compatible Solute Biosynthesis of Phototrophic Bacteria as Revealed from Genome Analyses.</title>
        <authorList>
            <person name="Imhoff J.F."/>
            <person name="Rahn T."/>
            <person name="Kunzel S."/>
            <person name="Keller A."/>
            <person name="Neulinger S.C."/>
        </authorList>
    </citation>
    <scope>NUCLEOTIDE SEQUENCE [LARGE SCALE GENOMIC DNA]</scope>
    <source>
        <strain evidence="8 9">DSM 15116</strain>
    </source>
</reference>
<dbReference type="HAMAP" id="MF_00599">
    <property type="entry name" value="FtsB"/>
    <property type="match status" value="1"/>
</dbReference>
<dbReference type="RefSeq" id="WP_200260206.1">
    <property type="nucleotide sequence ID" value="NZ_NRSH01000121.1"/>
</dbReference>
<dbReference type="InterPro" id="IPR007060">
    <property type="entry name" value="FtsL/DivIC"/>
</dbReference>
<keyword evidence="7" id="KW-0997">Cell inner membrane</keyword>
<feature type="topological domain" description="Periplasmic" evidence="7">
    <location>
        <begin position="22"/>
        <end position="90"/>
    </location>
</feature>
<dbReference type="Pfam" id="PF04977">
    <property type="entry name" value="DivIC"/>
    <property type="match status" value="1"/>
</dbReference>
<keyword evidence="6 7" id="KW-0131">Cell cycle</keyword>
<keyword evidence="1 7" id="KW-1003">Cell membrane</keyword>
<evidence type="ECO:0000313" key="8">
    <source>
        <dbReference type="EMBL" id="MBK1727270.1"/>
    </source>
</evidence>
<keyword evidence="5 7" id="KW-0472">Membrane</keyword>
<gene>
    <name evidence="7" type="primary">ftsB</name>
    <name evidence="8" type="ORF">CKO13_09615</name>
</gene>
<evidence type="ECO:0000256" key="1">
    <source>
        <dbReference type="ARBA" id="ARBA00022475"/>
    </source>
</evidence>
<evidence type="ECO:0000256" key="6">
    <source>
        <dbReference type="ARBA" id="ARBA00023306"/>
    </source>
</evidence>
<evidence type="ECO:0000313" key="9">
    <source>
        <dbReference type="Proteomes" id="UP000738126"/>
    </source>
</evidence>
<dbReference type="Proteomes" id="UP000738126">
    <property type="component" value="Unassembled WGS sequence"/>
</dbReference>
<evidence type="ECO:0000256" key="4">
    <source>
        <dbReference type="ARBA" id="ARBA00022989"/>
    </source>
</evidence>
<evidence type="ECO:0000256" key="5">
    <source>
        <dbReference type="ARBA" id="ARBA00023136"/>
    </source>
</evidence>
<keyword evidence="4 7" id="KW-1133">Transmembrane helix</keyword>
<dbReference type="EMBL" id="NRSH01000121">
    <property type="protein sequence ID" value="MBK1727270.1"/>
    <property type="molecule type" value="Genomic_DNA"/>
</dbReference>
<sequence length="90" mass="10102">MRWISIGLGAALLALQWQLWIGASGVPELLELRASIAEQRAANRRAEQRNDALAAKVESLKEGPEALEGRARRELGMIREDEVFYQVVEE</sequence>
<dbReference type="PANTHER" id="PTHR37485:SF1">
    <property type="entry name" value="CELL DIVISION PROTEIN FTSB"/>
    <property type="match status" value="1"/>
</dbReference>
<comment type="similarity">
    <text evidence="7">Belongs to the FtsB family.</text>
</comment>